<name>A0A6A8MBY2_9LACO</name>
<comment type="caution">
    <text evidence="9">The sequence shown here is derived from an EMBL/GenBank/DDBJ whole genome shotgun (WGS) entry which is preliminary data.</text>
</comment>
<feature type="transmembrane region" description="Helical" evidence="7">
    <location>
        <begin position="208"/>
        <end position="229"/>
    </location>
</feature>
<keyword evidence="5 7" id="KW-1133">Transmembrane helix</keyword>
<keyword evidence="3" id="KW-1003">Cell membrane</keyword>
<feature type="transmembrane region" description="Helical" evidence="7">
    <location>
        <begin position="120"/>
        <end position="138"/>
    </location>
</feature>
<reference evidence="9 10" key="1">
    <citation type="submission" date="2019-08" db="EMBL/GenBank/DDBJ databases">
        <title>In-depth cultivation of the pig gut microbiome towards novel bacterial diversity and tailored functional studies.</title>
        <authorList>
            <person name="Wylensek D."/>
            <person name="Hitch T.C.A."/>
            <person name="Clavel T."/>
        </authorList>
    </citation>
    <scope>NUCLEOTIDE SEQUENCE [LARGE SCALE GENOMIC DNA]</scope>
    <source>
        <strain evidence="9 10">Bifido-178-WT-2B</strain>
    </source>
</reference>
<protein>
    <submittedName>
        <fullName evidence="9">Multidrug efflux MFS transporter</fullName>
    </submittedName>
</protein>
<feature type="transmembrane region" description="Helical" evidence="7">
    <location>
        <begin position="91"/>
        <end position="114"/>
    </location>
</feature>
<feature type="transmembrane region" description="Helical" evidence="7">
    <location>
        <begin position="176"/>
        <end position="196"/>
    </location>
</feature>
<dbReference type="Gene3D" id="1.20.1720.10">
    <property type="entry name" value="Multidrug resistance protein D"/>
    <property type="match status" value="1"/>
</dbReference>
<dbReference type="PANTHER" id="PTHR42718">
    <property type="entry name" value="MAJOR FACILITATOR SUPERFAMILY MULTIDRUG TRANSPORTER MFSC"/>
    <property type="match status" value="1"/>
</dbReference>
<feature type="transmembrane region" description="Helical" evidence="7">
    <location>
        <begin position="150"/>
        <end position="170"/>
    </location>
</feature>
<evidence type="ECO:0000256" key="4">
    <source>
        <dbReference type="ARBA" id="ARBA00022692"/>
    </source>
</evidence>
<organism evidence="9 10">
    <name type="scientific">Lactobacillus porci</name>
    <dbReference type="NCBI Taxonomy" id="2012477"/>
    <lineage>
        <taxon>Bacteria</taxon>
        <taxon>Bacillati</taxon>
        <taxon>Bacillota</taxon>
        <taxon>Bacilli</taxon>
        <taxon>Lactobacillales</taxon>
        <taxon>Lactobacillaceae</taxon>
        <taxon>Lactobacillus</taxon>
    </lineage>
</organism>
<evidence type="ECO:0000256" key="1">
    <source>
        <dbReference type="ARBA" id="ARBA00004651"/>
    </source>
</evidence>
<dbReference type="SUPFAM" id="SSF103473">
    <property type="entry name" value="MFS general substrate transporter"/>
    <property type="match status" value="1"/>
</dbReference>
<dbReference type="InterPro" id="IPR011701">
    <property type="entry name" value="MFS"/>
</dbReference>
<dbReference type="PROSITE" id="PS50850">
    <property type="entry name" value="MFS"/>
    <property type="match status" value="1"/>
</dbReference>
<dbReference type="NCBIfam" id="TIGR00711">
    <property type="entry name" value="efflux_EmrB"/>
    <property type="match status" value="1"/>
</dbReference>
<feature type="transmembrane region" description="Helical" evidence="7">
    <location>
        <begin position="308"/>
        <end position="328"/>
    </location>
</feature>
<evidence type="ECO:0000256" key="5">
    <source>
        <dbReference type="ARBA" id="ARBA00022989"/>
    </source>
</evidence>
<dbReference type="InterPro" id="IPR004638">
    <property type="entry name" value="EmrB-like"/>
</dbReference>
<feature type="transmembrane region" description="Helical" evidence="7">
    <location>
        <begin position="58"/>
        <end position="79"/>
    </location>
</feature>
<keyword evidence="4 7" id="KW-0812">Transmembrane</keyword>
<dbReference type="AlphaFoldDB" id="A0A6A8MBY2"/>
<proteinExistence type="predicted"/>
<dbReference type="GO" id="GO:0005886">
    <property type="term" value="C:plasma membrane"/>
    <property type="evidence" value="ECO:0007669"/>
    <property type="project" value="UniProtKB-SubCell"/>
</dbReference>
<evidence type="ECO:0000259" key="8">
    <source>
        <dbReference type="PROSITE" id="PS50850"/>
    </source>
</evidence>
<dbReference type="GO" id="GO:0022857">
    <property type="term" value="F:transmembrane transporter activity"/>
    <property type="evidence" value="ECO:0007669"/>
    <property type="project" value="InterPro"/>
</dbReference>
<evidence type="ECO:0000256" key="3">
    <source>
        <dbReference type="ARBA" id="ARBA00022475"/>
    </source>
</evidence>
<dbReference type="PANTHER" id="PTHR42718:SF43">
    <property type="entry name" value="LINCOMYCIN RESISTANCE PROTEIN LMRB"/>
    <property type="match status" value="1"/>
</dbReference>
<comment type="subcellular location">
    <subcellularLocation>
        <location evidence="1">Cell membrane</location>
        <topology evidence="1">Multi-pass membrane protein</topology>
    </subcellularLocation>
</comment>
<evidence type="ECO:0000313" key="9">
    <source>
        <dbReference type="EMBL" id="MST86683.1"/>
    </source>
</evidence>
<dbReference type="Pfam" id="PF07690">
    <property type="entry name" value="MFS_1"/>
    <property type="match status" value="2"/>
</dbReference>
<evidence type="ECO:0000256" key="2">
    <source>
        <dbReference type="ARBA" id="ARBA00022448"/>
    </source>
</evidence>
<dbReference type="InterPro" id="IPR036259">
    <property type="entry name" value="MFS_trans_sf"/>
</dbReference>
<evidence type="ECO:0000256" key="7">
    <source>
        <dbReference type="SAM" id="Phobius"/>
    </source>
</evidence>
<dbReference type="RefSeq" id="WP_154547694.1">
    <property type="nucleotide sequence ID" value="NZ_VUMX01000006.1"/>
</dbReference>
<keyword evidence="6 7" id="KW-0472">Membrane</keyword>
<keyword evidence="10" id="KW-1185">Reference proteome</keyword>
<gene>
    <name evidence="9" type="ORF">FYJ62_03275</name>
</gene>
<keyword evidence="2" id="KW-0813">Transport</keyword>
<evidence type="ECO:0000256" key="6">
    <source>
        <dbReference type="ARBA" id="ARBA00023136"/>
    </source>
</evidence>
<dbReference type="OrthoDB" id="9816041at2"/>
<dbReference type="Proteomes" id="UP000438120">
    <property type="component" value="Unassembled WGS sequence"/>
</dbReference>
<dbReference type="PRINTS" id="PR01036">
    <property type="entry name" value="TCRTETB"/>
</dbReference>
<feature type="transmembrane region" description="Helical" evidence="7">
    <location>
        <begin position="20"/>
        <end position="38"/>
    </location>
</feature>
<feature type="transmembrane region" description="Helical" evidence="7">
    <location>
        <begin position="364"/>
        <end position="383"/>
    </location>
</feature>
<accession>A0A6A8MBY2</accession>
<dbReference type="Gene3D" id="1.20.1250.20">
    <property type="entry name" value="MFS general substrate transporter like domains"/>
    <property type="match status" value="1"/>
</dbReference>
<dbReference type="EMBL" id="VUMX01000006">
    <property type="protein sequence ID" value="MST86683.1"/>
    <property type="molecule type" value="Genomic_DNA"/>
</dbReference>
<evidence type="ECO:0000313" key="10">
    <source>
        <dbReference type="Proteomes" id="UP000438120"/>
    </source>
</evidence>
<feature type="transmembrane region" description="Helical" evidence="7">
    <location>
        <begin position="446"/>
        <end position="465"/>
    </location>
</feature>
<feature type="transmembrane region" description="Helical" evidence="7">
    <location>
        <begin position="235"/>
        <end position="254"/>
    </location>
</feature>
<feature type="transmembrane region" description="Helical" evidence="7">
    <location>
        <begin position="275"/>
        <end position="296"/>
    </location>
</feature>
<sequence>MKNTENNVAMKAVVPTAHPWLAMLPLMIGAFVGMFSETSLNIALPQLMAALKVGQGQIQWLVTGYMLVIGIVLPLSSFLTKWFSTRQLTIFALLAFICGSIVSGLGSNFGIVLLGRMVQGIGTGIILPLMFTVAMMIFPMQKLGSVNGVLALVIMFAPAIGPTLTGLILAVSSWRFVFFSFAIILAVGLLFAFTSLKNVGRLTKPKMDLPSVLLSALAFSGLIAGASFASEFGWLSVQVLVTLLVGIVCLFFYSRRQLAMKTPILNLRVFRHKNFALGGILMMLDFAVILSAMYILPQYLQNSLGVKVALTGLIMLPGGLVNALTSALAGRMYDALGAKWPSRIGFMIALLGAAMLALGSSRSAVWYVITAHIVLMIGTPLAMSPAQTSALNSLEGAESADGSTILNTMQQIIGALATALSTSFLTLGKGLTAGSMTAKFTGGVHFSLYFTIVLILLGLLVSFKVTDDGWPD</sequence>
<dbReference type="InterPro" id="IPR020846">
    <property type="entry name" value="MFS_dom"/>
</dbReference>
<feature type="domain" description="Major facilitator superfamily (MFS) profile" evidence="8">
    <location>
        <begin position="22"/>
        <end position="470"/>
    </location>
</feature>